<reference evidence="7" key="1">
    <citation type="submission" date="2021-08" db="EMBL/GenBank/DDBJ databases">
        <title>WGS assembly of Ceratopteris richardii.</title>
        <authorList>
            <person name="Marchant D.B."/>
            <person name="Chen G."/>
            <person name="Jenkins J."/>
            <person name="Shu S."/>
            <person name="Leebens-Mack J."/>
            <person name="Grimwood J."/>
            <person name="Schmutz J."/>
            <person name="Soltis P."/>
            <person name="Soltis D."/>
            <person name="Chen Z.-H."/>
        </authorList>
    </citation>
    <scope>NUCLEOTIDE SEQUENCE</scope>
    <source>
        <strain evidence="7">Whitten #5841</strain>
        <tissue evidence="7">Leaf</tissue>
    </source>
</reference>
<comment type="subcellular location">
    <subcellularLocation>
        <location evidence="1">Nucleus</location>
    </subcellularLocation>
</comment>
<name>A0A8T2UHE1_CERRI</name>
<evidence type="ECO:0000256" key="5">
    <source>
        <dbReference type="ARBA" id="ARBA00023242"/>
    </source>
</evidence>
<dbReference type="InterPro" id="IPR006458">
    <property type="entry name" value="Ovate_C"/>
</dbReference>
<evidence type="ECO:0000259" key="6">
    <source>
        <dbReference type="PROSITE" id="PS51754"/>
    </source>
</evidence>
<feature type="domain" description="OVATE" evidence="6">
    <location>
        <begin position="144"/>
        <end position="206"/>
    </location>
</feature>
<gene>
    <name evidence="7" type="ORF">KP509_06G068300</name>
</gene>
<evidence type="ECO:0000313" key="8">
    <source>
        <dbReference type="Proteomes" id="UP000825935"/>
    </source>
</evidence>
<organism evidence="7 8">
    <name type="scientific">Ceratopteris richardii</name>
    <name type="common">Triangle waterfern</name>
    <dbReference type="NCBI Taxonomy" id="49495"/>
    <lineage>
        <taxon>Eukaryota</taxon>
        <taxon>Viridiplantae</taxon>
        <taxon>Streptophyta</taxon>
        <taxon>Embryophyta</taxon>
        <taxon>Tracheophyta</taxon>
        <taxon>Polypodiopsida</taxon>
        <taxon>Polypodiidae</taxon>
        <taxon>Polypodiales</taxon>
        <taxon>Pteridineae</taxon>
        <taxon>Pteridaceae</taxon>
        <taxon>Parkerioideae</taxon>
        <taxon>Ceratopteris</taxon>
    </lineage>
</organism>
<accession>A0A8T2UHE1</accession>
<comment type="caution">
    <text evidence="7">The sequence shown here is derived from an EMBL/GenBank/DDBJ whole genome shotgun (WGS) entry which is preliminary data.</text>
</comment>
<dbReference type="AlphaFoldDB" id="A0A8T2UHE1"/>
<dbReference type="PROSITE" id="PS51754">
    <property type="entry name" value="OVATE"/>
    <property type="match status" value="1"/>
</dbReference>
<evidence type="ECO:0000256" key="4">
    <source>
        <dbReference type="ARBA" id="ARBA00023163"/>
    </source>
</evidence>
<evidence type="ECO:0000313" key="7">
    <source>
        <dbReference type="EMBL" id="KAH7435527.1"/>
    </source>
</evidence>
<protein>
    <recommendedName>
        <fullName evidence="6">OVATE domain-containing protein</fullName>
    </recommendedName>
</protein>
<dbReference type="Proteomes" id="UP000825935">
    <property type="component" value="Chromosome 6"/>
</dbReference>
<keyword evidence="5" id="KW-0539">Nucleus</keyword>
<dbReference type="EMBL" id="CM035411">
    <property type="protein sequence ID" value="KAH7435527.1"/>
    <property type="molecule type" value="Genomic_DNA"/>
</dbReference>
<keyword evidence="3" id="KW-0805">Transcription regulation</keyword>
<keyword evidence="4" id="KW-0804">Transcription</keyword>
<evidence type="ECO:0000256" key="1">
    <source>
        <dbReference type="ARBA" id="ARBA00004123"/>
    </source>
</evidence>
<proteinExistence type="predicted"/>
<dbReference type="GO" id="GO:0005634">
    <property type="term" value="C:nucleus"/>
    <property type="evidence" value="ECO:0007669"/>
    <property type="project" value="UniProtKB-SubCell"/>
</dbReference>
<keyword evidence="8" id="KW-1185">Reference proteome</keyword>
<sequence>MDAVTKHEDSEQKIGTSSGIHWNIRFEKDQGLQSMAIRSPSNIQNGKPVYPESLQAHYRSMHLDHFGPHFVKWNMHDARRNAMDHLPSEKQMVYGNTQNDNNCISSLASHISSFRNYQSSKQSFGDMFDCILQERLTPMRHPDIKYRGAQSKIDVTDIKNAISALISTRRFEDLADVEDFLQCYTRLNCPYFTNMVNEFFCDIYNDILQCEACFDERFPLIQRFV</sequence>
<keyword evidence="2" id="KW-0678">Repressor</keyword>
<evidence type="ECO:0000256" key="3">
    <source>
        <dbReference type="ARBA" id="ARBA00023015"/>
    </source>
</evidence>
<evidence type="ECO:0000256" key="2">
    <source>
        <dbReference type="ARBA" id="ARBA00022491"/>
    </source>
</evidence>
<dbReference type="OrthoDB" id="1928787at2759"/>